<evidence type="ECO:0000313" key="8">
    <source>
        <dbReference type="Proteomes" id="UP000275385"/>
    </source>
</evidence>
<evidence type="ECO:0000256" key="3">
    <source>
        <dbReference type="ARBA" id="ARBA00022833"/>
    </source>
</evidence>
<feature type="compositionally biased region" description="Basic and acidic residues" evidence="5">
    <location>
        <begin position="1346"/>
        <end position="1378"/>
    </location>
</feature>
<feature type="compositionally biased region" description="Low complexity" evidence="5">
    <location>
        <begin position="244"/>
        <end position="263"/>
    </location>
</feature>
<feature type="region of interest" description="Disordered" evidence="5">
    <location>
        <begin position="1040"/>
        <end position="1068"/>
    </location>
</feature>
<proteinExistence type="predicted"/>
<dbReference type="SUPFAM" id="SSF90229">
    <property type="entry name" value="CCCH zinc finger"/>
    <property type="match status" value="1"/>
</dbReference>
<dbReference type="STRING" id="177199.A0A420YFP5"/>
<feature type="region of interest" description="Disordered" evidence="5">
    <location>
        <begin position="1265"/>
        <end position="1284"/>
    </location>
</feature>
<evidence type="ECO:0000259" key="6">
    <source>
        <dbReference type="PROSITE" id="PS50103"/>
    </source>
</evidence>
<feature type="compositionally biased region" description="Low complexity" evidence="5">
    <location>
        <begin position="1316"/>
        <end position="1344"/>
    </location>
</feature>
<sequence length="1412" mass="153954">MDQSHNNHHFGAFNHTQFGVDNGAYGFGNAENNAFHDGSIEGVNPTFFGDDNHPALSDQGANHFQPHPEYGNFVDINTGYDQRTVQASQTGLYGQPATEAQQSGAAHFRLDETSPQAAQSNNHNASLGNAYHGYHVQSAALGHQVTEYQSLSGHQTSPGYQTAQVQNGYQPQTGYVPNQAQTGQPSGSPISHQLAFQPYQHISPSQSPYQPAQNPYSQQTGPSPVPQAAFKAPQQTSTTAVSRPQALAQSQPQSTAPAQSGAQYQAQTVYQPTSTIQYQPSPQPQSAAQSHLARQAQAASVGSPSHQPQAVQHVQPVGYNARVPVSAVASGSAATAPSVEVSRAVQVPDSWILSTAKDIPADETSTSSWDFEHGNFSLSTYSRTLAKQKYQQTASLFARSDKKRLFPEHSFLLPSEALGKFMDNVEKLKVLTDVKKKDTRRKELYCTLRYDLKRGDHHMDPGDLGKVIDKECKHRKVEPTDIGAKDKDDQPARILEDVRKSANPEVDIETAALLDIYPFWGADDTLVERMAEDLEDYIDKHVDILKAKAEYKQLREAVKSNRTDPGSVSEQTMEKLRAVVQPLREKVGRILTVAATKADDRVLDKMERSAGSSLPQLLVPLWNLALICANTGDLNSPLVKAILDFTGRFPKLNDEALARIKFPQLAPKIEAQGADGAKPAIAKIRAIAAKNPSSKPSSTTAAKSDNSKPTTKSPSTSSTSAITTKPTPKPASSKDMAADSDAKNPGAASKKRPLEEGGESSASKKPATTTTRNEQRSTQPPVKVVYDLKPASRRAPPVIGGNRRPTAKPAADQSSALALAGSSTPSTAIETSKSRNTVTGQSAASSSEAAKPSRGSAAVPAKAAPKAETAQQTPSSSSGFSALFAEINAPKEEVKAARAPPEIIPDLEETEQDRERRLRKEKRRRLNLRVAFKADSQLTEVRIFEKVDGEDDGPEGNMTRDAADDKAEGIMLKASRRDQITLDREWEEPAQIDFSDIPEEQRAKSFVTRGGIVTFETEEQKKMSREEMTQLMVVYTDDGDIPPTPTSPATVEPASDATQAPELPLPTSAKWRNRPAERLIFGPVEQLNKAWNRKLGLEAAPVVPPSIALSMIEKADKVRSQYEHLDADARAEIVLQILNSERAKNWVDPDPYNPAAPKTAHRTDYPDAQVQEAEDAMEGLVRSYQGKPAIPDQPPAWMQNNHARVQEWWEGYSADQARKDHERHQQEAAARQQAEQHAALLAAQAAAVAQQNPYAAYYQNQAQNPYQAPSVPQPPPPPPGFDPQVQALLAAMGQGQPQQQQAPDPNVLFQLAQWSAASQGQQPPPQQAAHNAYGNNYGQDGGYNQENHRDRDGGDRDRDGRRGRDRGGRDGRKEDIPEHLRGINRSLIGTKKCMFWAKGQCAKGDKCTFRHE</sequence>
<evidence type="ECO:0000313" key="7">
    <source>
        <dbReference type="EMBL" id="RKU46604.1"/>
    </source>
</evidence>
<feature type="compositionally biased region" description="Polar residues" evidence="5">
    <location>
        <begin position="169"/>
        <end position="191"/>
    </location>
</feature>
<feature type="region of interest" description="Disordered" evidence="5">
    <location>
        <begin position="169"/>
        <end position="309"/>
    </location>
</feature>
<feature type="region of interest" description="Disordered" evidence="5">
    <location>
        <begin position="945"/>
        <end position="967"/>
    </location>
</feature>
<dbReference type="GO" id="GO:0008270">
    <property type="term" value="F:zinc ion binding"/>
    <property type="evidence" value="ECO:0007669"/>
    <property type="project" value="UniProtKB-KW"/>
</dbReference>
<dbReference type="InterPro" id="IPR036855">
    <property type="entry name" value="Znf_CCCH_sf"/>
</dbReference>
<keyword evidence="3 4" id="KW-0862">Zinc</keyword>
<evidence type="ECO:0000256" key="1">
    <source>
        <dbReference type="ARBA" id="ARBA00022723"/>
    </source>
</evidence>
<dbReference type="OrthoDB" id="4347at2759"/>
<dbReference type="Proteomes" id="UP000275385">
    <property type="component" value="Unassembled WGS sequence"/>
</dbReference>
<feature type="region of interest" description="Disordered" evidence="5">
    <location>
        <begin position="1316"/>
        <end position="1378"/>
    </location>
</feature>
<reference evidence="7 8" key="1">
    <citation type="submission" date="2018-08" db="EMBL/GenBank/DDBJ databases">
        <title>Draft genome of the lignicolous fungus Coniochaeta pulveracea.</title>
        <authorList>
            <person name="Borstlap C.J."/>
            <person name="De Witt R.N."/>
            <person name="Botha A."/>
            <person name="Volschenk H."/>
        </authorList>
    </citation>
    <scope>NUCLEOTIDE SEQUENCE [LARGE SCALE GENOMIC DNA]</scope>
    <source>
        <strain evidence="7 8">CAB683</strain>
    </source>
</reference>
<evidence type="ECO:0000256" key="5">
    <source>
        <dbReference type="SAM" id="MobiDB-lite"/>
    </source>
</evidence>
<evidence type="ECO:0000256" key="4">
    <source>
        <dbReference type="PROSITE-ProRule" id="PRU00723"/>
    </source>
</evidence>
<feature type="domain" description="C3H1-type" evidence="6">
    <location>
        <begin position="1387"/>
        <end position="1412"/>
    </location>
</feature>
<accession>A0A420YFP5</accession>
<feature type="compositionally biased region" description="Low complexity" evidence="5">
    <location>
        <begin position="688"/>
        <end position="735"/>
    </location>
</feature>
<organism evidence="7 8">
    <name type="scientific">Coniochaeta pulveracea</name>
    <dbReference type="NCBI Taxonomy" id="177199"/>
    <lineage>
        <taxon>Eukaryota</taxon>
        <taxon>Fungi</taxon>
        <taxon>Dikarya</taxon>
        <taxon>Ascomycota</taxon>
        <taxon>Pezizomycotina</taxon>
        <taxon>Sordariomycetes</taxon>
        <taxon>Sordariomycetidae</taxon>
        <taxon>Coniochaetales</taxon>
        <taxon>Coniochaetaceae</taxon>
        <taxon>Coniochaeta</taxon>
    </lineage>
</organism>
<feature type="compositionally biased region" description="Polar residues" evidence="5">
    <location>
        <begin position="200"/>
        <end position="222"/>
    </location>
</feature>
<feature type="compositionally biased region" description="Polar residues" evidence="5">
    <location>
        <begin position="812"/>
        <end position="841"/>
    </location>
</feature>
<evidence type="ECO:0000256" key="2">
    <source>
        <dbReference type="ARBA" id="ARBA00022771"/>
    </source>
</evidence>
<comment type="caution">
    <text evidence="7">The sequence shown here is derived from an EMBL/GenBank/DDBJ whole genome shotgun (WGS) entry which is preliminary data.</text>
</comment>
<feature type="compositionally biased region" description="Low complexity" evidence="5">
    <location>
        <begin position="271"/>
        <end position="290"/>
    </location>
</feature>
<feature type="zinc finger region" description="C3H1-type" evidence="4">
    <location>
        <begin position="1387"/>
        <end position="1412"/>
    </location>
</feature>
<protein>
    <recommendedName>
        <fullName evidence="6">C3H1-type domain-containing protein</fullName>
    </recommendedName>
</protein>
<dbReference type="PROSITE" id="PS50103">
    <property type="entry name" value="ZF_C3H1"/>
    <property type="match status" value="1"/>
</dbReference>
<keyword evidence="1 4" id="KW-0479">Metal-binding</keyword>
<feature type="compositionally biased region" description="Pro residues" evidence="5">
    <location>
        <begin position="1271"/>
        <end position="1281"/>
    </location>
</feature>
<dbReference type="InterPro" id="IPR000571">
    <property type="entry name" value="Znf_CCCH"/>
</dbReference>
<feature type="compositionally biased region" description="Polar residues" evidence="5">
    <location>
        <begin position="233"/>
        <end position="242"/>
    </location>
</feature>
<gene>
    <name evidence="7" type="ORF">DL546_006450</name>
</gene>
<keyword evidence="8" id="KW-1185">Reference proteome</keyword>
<feature type="compositionally biased region" description="Low complexity" evidence="5">
    <location>
        <begin position="857"/>
        <end position="873"/>
    </location>
</feature>
<keyword evidence="2 4" id="KW-0863">Zinc-finger</keyword>
<dbReference type="EMBL" id="QVQW01000013">
    <property type="protein sequence ID" value="RKU46604.1"/>
    <property type="molecule type" value="Genomic_DNA"/>
</dbReference>
<name>A0A420YFP5_9PEZI</name>
<feature type="region of interest" description="Disordered" evidence="5">
    <location>
        <begin position="688"/>
        <end position="922"/>
    </location>
</feature>